<dbReference type="SUPFAM" id="SSF51182">
    <property type="entry name" value="RmlC-like cupins"/>
    <property type="match status" value="1"/>
</dbReference>
<keyword evidence="3" id="KW-1185">Reference proteome</keyword>
<evidence type="ECO:0000313" key="2">
    <source>
        <dbReference type="EMBL" id="TGO05437.1"/>
    </source>
</evidence>
<dbReference type="InterPro" id="IPR011051">
    <property type="entry name" value="RmlC_Cupin_sf"/>
</dbReference>
<feature type="domain" description="Mannose-6-phosphate isomerase type II C-terminal" evidence="1">
    <location>
        <begin position="20"/>
        <end position="128"/>
    </location>
</feature>
<sequence>MTGDATAADGGADVTADEVQLKPWGNERIFADGAHGYVGKIITVDGGQSLSLQVHAAKDETMHVLHGSGRLEHGPDADHLAVLLLAPGDTVHLAPGTVHRCTAVTPLVLVETSTAAPGWREDITRLADSYGRAGTTAP</sequence>
<accession>A0A4Z1E6X3</accession>
<dbReference type="InterPro" id="IPR014710">
    <property type="entry name" value="RmlC-like_jellyroll"/>
</dbReference>
<dbReference type="Pfam" id="PF01050">
    <property type="entry name" value="MannoseP_isomer"/>
    <property type="match status" value="1"/>
</dbReference>
<dbReference type="GO" id="GO:0005976">
    <property type="term" value="P:polysaccharide metabolic process"/>
    <property type="evidence" value="ECO:0007669"/>
    <property type="project" value="InterPro"/>
</dbReference>
<dbReference type="Proteomes" id="UP000297318">
    <property type="component" value="Unassembled WGS sequence"/>
</dbReference>
<dbReference type="OrthoDB" id="9806359at2"/>
<proteinExistence type="predicted"/>
<evidence type="ECO:0000259" key="1">
    <source>
        <dbReference type="Pfam" id="PF01050"/>
    </source>
</evidence>
<name>A0A4Z1E6X3_9MICO</name>
<protein>
    <submittedName>
        <fullName evidence="2">Cupin 2, conserved barrel domain protein</fullName>
    </submittedName>
</protein>
<dbReference type="EMBL" id="RHPJ01000002">
    <property type="protein sequence ID" value="TGO05437.1"/>
    <property type="molecule type" value="Genomic_DNA"/>
</dbReference>
<dbReference type="RefSeq" id="WP_135849441.1">
    <property type="nucleotide sequence ID" value="NZ_RHPJ01000002.1"/>
</dbReference>
<comment type="caution">
    <text evidence="2">The sequence shown here is derived from an EMBL/GenBank/DDBJ whole genome shotgun (WGS) entry which is preliminary data.</text>
</comment>
<evidence type="ECO:0000313" key="3">
    <source>
        <dbReference type="Proteomes" id="UP000297318"/>
    </source>
</evidence>
<dbReference type="AlphaFoldDB" id="A0A4Z1E6X3"/>
<reference evidence="2 3" key="1">
    <citation type="submission" date="2018-11" db="EMBL/GenBank/DDBJ databases">
        <title>Complete genome sequencing of the Actinobacteria Serinibacter sp. K3-2.</title>
        <authorList>
            <person name="Rakitin A.L."/>
            <person name="Beletsky A.V."/>
            <person name="Mardanov A.V."/>
            <person name="Ravin N.V."/>
            <person name="Gromova A.S."/>
            <person name="Filippova S.N."/>
            <person name="Gal'Chenko V.F."/>
        </authorList>
    </citation>
    <scope>NUCLEOTIDE SEQUENCE [LARGE SCALE GENOMIC DNA]</scope>
    <source>
        <strain evidence="2 3">K3-2</strain>
    </source>
</reference>
<organism evidence="2 3">
    <name type="scientific">Serinibacter arcticus</name>
    <dbReference type="NCBI Taxonomy" id="1655435"/>
    <lineage>
        <taxon>Bacteria</taxon>
        <taxon>Bacillati</taxon>
        <taxon>Actinomycetota</taxon>
        <taxon>Actinomycetes</taxon>
        <taxon>Micrococcales</taxon>
        <taxon>Beutenbergiaceae</taxon>
        <taxon>Serinibacter</taxon>
    </lineage>
</organism>
<dbReference type="GO" id="GO:0016779">
    <property type="term" value="F:nucleotidyltransferase activity"/>
    <property type="evidence" value="ECO:0007669"/>
    <property type="project" value="InterPro"/>
</dbReference>
<gene>
    <name evidence="2" type="ORF">SERN_1441</name>
</gene>
<dbReference type="InterPro" id="IPR001538">
    <property type="entry name" value="Man6P_isomerase-2_C"/>
</dbReference>
<dbReference type="Gene3D" id="2.60.120.10">
    <property type="entry name" value="Jelly Rolls"/>
    <property type="match status" value="1"/>
</dbReference>